<feature type="transmembrane region" description="Helical" evidence="6">
    <location>
        <begin position="133"/>
        <end position="159"/>
    </location>
</feature>
<feature type="transmembrane region" description="Helical" evidence="6">
    <location>
        <begin position="64"/>
        <end position="89"/>
    </location>
</feature>
<gene>
    <name evidence="7" type="ORF">OSCT_1961</name>
</gene>
<reference evidence="7 8" key="1">
    <citation type="journal article" date="2011" name="J. Bacteriol.">
        <title>Draft genome sequence of the anoxygenic filamentous phototrophic bacterium Oscillochloris trichoides subsp. DG-6.</title>
        <authorList>
            <person name="Kuznetsov B.B."/>
            <person name="Ivanovsky R.N."/>
            <person name="Keppen O.I."/>
            <person name="Sukhacheva M.V."/>
            <person name="Bumazhkin B.K."/>
            <person name="Patutina E.O."/>
            <person name="Beletsky A.V."/>
            <person name="Mardanov A.V."/>
            <person name="Baslerov R.V."/>
            <person name="Panteleeva A.N."/>
            <person name="Kolganova T.V."/>
            <person name="Ravin N.V."/>
            <person name="Skryabin K.G."/>
        </authorList>
    </citation>
    <scope>NUCLEOTIDE SEQUENCE [LARGE SCALE GENOMIC DNA]</scope>
    <source>
        <strain evidence="7 8">DG-6</strain>
    </source>
</reference>
<keyword evidence="5 6" id="KW-0472">Membrane</keyword>
<evidence type="ECO:0000256" key="2">
    <source>
        <dbReference type="ARBA" id="ARBA00022475"/>
    </source>
</evidence>
<keyword evidence="4 6" id="KW-1133">Transmembrane helix</keyword>
<comment type="caution">
    <text evidence="7">The sequence shown here is derived from an EMBL/GenBank/DDBJ whole genome shotgun (WGS) entry which is preliminary data.</text>
</comment>
<dbReference type="InterPro" id="IPR001123">
    <property type="entry name" value="LeuE-type"/>
</dbReference>
<evidence type="ECO:0000313" key="8">
    <source>
        <dbReference type="Proteomes" id="UP000054010"/>
    </source>
</evidence>
<keyword evidence="3 6" id="KW-0812">Transmembrane</keyword>
<feature type="transmembrane region" description="Helical" evidence="6">
    <location>
        <begin position="95"/>
        <end position="112"/>
    </location>
</feature>
<sequence length="229" mass="23547">MQFADLTPAGALPAGVFVCLCKEERMLDFLLRGMLIGFAIAAPVGPIGVLCIRRTLADGRSVGFVSGMGAATADMIYGAIAALGLTAVANLLTGVSFWTRLVGGIFLCYLGLHTLRERPAERPAAANARGLWGAYLSTFALTITNPATILSFAAVFAGMGAASGVAGYADGIMLVLGVFSGSALWWLLLSSGVSLLRSRVTPRVLRGVNVLAGLIILAFGLVALGSLVG</sequence>
<dbReference type="GO" id="GO:0005886">
    <property type="term" value="C:plasma membrane"/>
    <property type="evidence" value="ECO:0007669"/>
    <property type="project" value="UniProtKB-SubCell"/>
</dbReference>
<dbReference type="HOGENOM" id="CLU_087840_1_1_0"/>
<evidence type="ECO:0000313" key="7">
    <source>
        <dbReference type="EMBL" id="EFO80159.1"/>
    </source>
</evidence>
<feature type="transmembrane region" description="Helical" evidence="6">
    <location>
        <begin position="208"/>
        <end position="228"/>
    </location>
</feature>
<dbReference type="AlphaFoldDB" id="E1IF60"/>
<accession>E1IF60</accession>
<evidence type="ECO:0000256" key="3">
    <source>
        <dbReference type="ARBA" id="ARBA00022692"/>
    </source>
</evidence>
<keyword evidence="2" id="KW-1003">Cell membrane</keyword>
<dbReference type="eggNOG" id="COG1279">
    <property type="taxonomic scope" value="Bacteria"/>
</dbReference>
<evidence type="ECO:0000256" key="4">
    <source>
        <dbReference type="ARBA" id="ARBA00022989"/>
    </source>
</evidence>
<protein>
    <submittedName>
        <fullName evidence="7">LysE/RhtB family amino acid efflux pump</fullName>
    </submittedName>
</protein>
<dbReference type="Proteomes" id="UP000054010">
    <property type="component" value="Unassembled WGS sequence"/>
</dbReference>
<evidence type="ECO:0000256" key="1">
    <source>
        <dbReference type="ARBA" id="ARBA00004651"/>
    </source>
</evidence>
<dbReference type="Pfam" id="PF01810">
    <property type="entry name" value="LysE"/>
    <property type="match status" value="1"/>
</dbReference>
<dbReference type="PANTHER" id="PTHR30086:SF20">
    <property type="entry name" value="ARGININE EXPORTER PROTEIN ARGO-RELATED"/>
    <property type="match status" value="1"/>
</dbReference>
<name>E1IF60_9CHLR</name>
<dbReference type="PANTHER" id="PTHR30086">
    <property type="entry name" value="ARGININE EXPORTER PROTEIN ARGO"/>
    <property type="match status" value="1"/>
</dbReference>
<feature type="transmembrane region" description="Helical" evidence="6">
    <location>
        <begin position="31"/>
        <end position="52"/>
    </location>
</feature>
<comment type="subcellular location">
    <subcellularLocation>
        <location evidence="1">Cell membrane</location>
        <topology evidence="1">Multi-pass membrane protein</topology>
    </subcellularLocation>
</comment>
<evidence type="ECO:0000256" key="6">
    <source>
        <dbReference type="SAM" id="Phobius"/>
    </source>
</evidence>
<dbReference type="STRING" id="765420.OSCT_1961"/>
<organism evidence="7 8">
    <name type="scientific">Oscillochloris trichoides DG-6</name>
    <dbReference type="NCBI Taxonomy" id="765420"/>
    <lineage>
        <taxon>Bacteria</taxon>
        <taxon>Bacillati</taxon>
        <taxon>Chloroflexota</taxon>
        <taxon>Chloroflexia</taxon>
        <taxon>Chloroflexales</taxon>
        <taxon>Chloroflexineae</taxon>
        <taxon>Oscillochloridaceae</taxon>
        <taxon>Oscillochloris</taxon>
    </lineage>
</organism>
<keyword evidence="8" id="KW-1185">Reference proteome</keyword>
<dbReference type="EMBL" id="ADVR01000082">
    <property type="protein sequence ID" value="EFO80159.1"/>
    <property type="molecule type" value="Genomic_DNA"/>
</dbReference>
<evidence type="ECO:0000256" key="5">
    <source>
        <dbReference type="ARBA" id="ARBA00023136"/>
    </source>
</evidence>
<proteinExistence type="predicted"/>
<feature type="transmembrane region" description="Helical" evidence="6">
    <location>
        <begin position="171"/>
        <end position="196"/>
    </location>
</feature>
<dbReference type="GO" id="GO:0015171">
    <property type="term" value="F:amino acid transmembrane transporter activity"/>
    <property type="evidence" value="ECO:0007669"/>
    <property type="project" value="TreeGrafter"/>
</dbReference>